<dbReference type="SUPFAM" id="SSF51126">
    <property type="entry name" value="Pectin lyase-like"/>
    <property type="match status" value="1"/>
</dbReference>
<reference evidence="2 3" key="1">
    <citation type="submission" date="2022-07" db="EMBL/GenBank/DDBJ databases">
        <title>Mucilaginibacter sp. JC4.</title>
        <authorList>
            <person name="Le V."/>
            <person name="Ko S.-R."/>
            <person name="Ahn C.-Y."/>
            <person name="Oh H.-M."/>
        </authorList>
    </citation>
    <scope>NUCLEOTIDE SEQUENCE [LARGE SCALE GENOMIC DNA]</scope>
    <source>
        <strain evidence="2 3">JC4</strain>
    </source>
</reference>
<dbReference type="InterPro" id="IPR011050">
    <property type="entry name" value="Pectin_lyase_fold/virulence"/>
</dbReference>
<feature type="chain" id="PRO_5045641870" evidence="1">
    <location>
        <begin position="20"/>
        <end position="438"/>
    </location>
</feature>
<gene>
    <name evidence="2" type="ORF">NPE20_00030</name>
</gene>
<name>A0ABT1SVF2_9SPHI</name>
<evidence type="ECO:0000256" key="1">
    <source>
        <dbReference type="SAM" id="SignalP"/>
    </source>
</evidence>
<dbReference type="InterPro" id="IPR012334">
    <property type="entry name" value="Pectin_lyas_fold"/>
</dbReference>
<accession>A0ABT1SVF2</accession>
<dbReference type="Proteomes" id="UP001204376">
    <property type="component" value="Unassembled WGS sequence"/>
</dbReference>
<evidence type="ECO:0000313" key="2">
    <source>
        <dbReference type="EMBL" id="MCQ6956320.1"/>
    </source>
</evidence>
<dbReference type="RefSeq" id="WP_256536539.1">
    <property type="nucleotide sequence ID" value="NZ_JANHOH010000001.1"/>
</dbReference>
<dbReference type="EMBL" id="JANHOH010000001">
    <property type="protein sequence ID" value="MCQ6956320.1"/>
    <property type="molecule type" value="Genomic_DNA"/>
</dbReference>
<dbReference type="Gene3D" id="2.160.20.10">
    <property type="entry name" value="Single-stranded right-handed beta-helix, Pectin lyase-like"/>
    <property type="match status" value="1"/>
</dbReference>
<keyword evidence="1" id="KW-0732">Signal</keyword>
<evidence type="ECO:0000313" key="3">
    <source>
        <dbReference type="Proteomes" id="UP001204376"/>
    </source>
</evidence>
<dbReference type="SMART" id="SM00710">
    <property type="entry name" value="PbH1"/>
    <property type="match status" value="6"/>
</dbReference>
<keyword evidence="3" id="KW-1185">Reference proteome</keyword>
<proteinExistence type="predicted"/>
<protein>
    <submittedName>
        <fullName evidence="2">Right-handed parallel beta-helix repeat-containing protein</fullName>
    </submittedName>
</protein>
<dbReference type="NCBIfam" id="NF041518">
    <property type="entry name" value="choice_anch_Q"/>
    <property type="match status" value="1"/>
</dbReference>
<comment type="caution">
    <text evidence="2">The sequence shown here is derived from an EMBL/GenBank/DDBJ whole genome shotgun (WGS) entry which is preliminary data.</text>
</comment>
<organism evidence="2 3">
    <name type="scientific">Mucilaginibacter aquariorum</name>
    <dbReference type="NCBI Taxonomy" id="2967225"/>
    <lineage>
        <taxon>Bacteria</taxon>
        <taxon>Pseudomonadati</taxon>
        <taxon>Bacteroidota</taxon>
        <taxon>Sphingobacteriia</taxon>
        <taxon>Sphingobacteriales</taxon>
        <taxon>Sphingobacteriaceae</taxon>
        <taxon>Mucilaginibacter</taxon>
    </lineage>
</organism>
<sequence length="438" mass="48428">MRYFCLFLFLAINTTAVTARNYYVNATRGDDKSKGVSPDKPKKSIQSAAKLTRPGDTVFVMNGTYTNDCASCNVLDISRSGSKNRYIIYMNYKGHAPVIRFNGWAGISIKSGVSYIKVSGFEIIGNNAQVTLKHALQQPGGCQNKKGKFAPQFNGNGLTIEGKNGKHSHHIIIAGNSVHDCGGGGIGATQADYITVEDNLVYNNCWYSLFGTSGIAFYQFWNSNHTNGYHNFIRRNKCYNNNSFVPWFKTCEINDGNGIIIDDFRNRQNGSKLGRYRSRTLIENNVCWYNGGTGIHSFQSDHVDMINNTAFCNSQSSGLKAGQILSGMGDDNKIVNNILISDANVILNSNYANSNLIYENNLHYNITNPSRAVISITSPSCIYEDPLFVSPVNSIKANFKLKSKSPAIDHGNPISYSSTDFEKTQRIKGKPDIGAYEF</sequence>
<feature type="signal peptide" evidence="1">
    <location>
        <begin position="1"/>
        <end position="19"/>
    </location>
</feature>
<dbReference type="InterPro" id="IPR006626">
    <property type="entry name" value="PbH1"/>
</dbReference>
<dbReference type="InterPro" id="IPR059226">
    <property type="entry name" value="Choice_anch_Q_dom"/>
</dbReference>